<dbReference type="Pfam" id="PF02811">
    <property type="entry name" value="PHP"/>
    <property type="match status" value="1"/>
</dbReference>
<dbReference type="EMBL" id="JAUZQE010000033">
    <property type="protein sequence ID" value="MDR4126702.1"/>
    <property type="molecule type" value="Genomic_DNA"/>
</dbReference>
<dbReference type="PANTHER" id="PTHR42924:SF3">
    <property type="entry name" value="POLYMERASE_HISTIDINOL PHOSPHATASE N-TERMINAL DOMAIN-CONTAINING PROTEIN"/>
    <property type="match status" value="1"/>
</dbReference>
<dbReference type="SUPFAM" id="SSF89550">
    <property type="entry name" value="PHP domain-like"/>
    <property type="match status" value="1"/>
</dbReference>
<dbReference type="InterPro" id="IPR052018">
    <property type="entry name" value="PHP_domain"/>
</dbReference>
<sequence length="278" mass="30621">MITADLHCHSTMSDGVLLPQEVARRAHANGVTLWALTDHDILDGIPAARAEAQVLGMRFIAGVEISVTWGGHTVHVVGLNVDDTYAPLVEGLRTVRGGRSERAREMGRRLDQVLGTEGSYEGALAYASNPALISRTHFARYLIEQGRCSSMQAVFSRYLGEGMPAHVPMQWSTLEQAVSWIHAAGGRAVIAHPGRYDYSPAQFDALFEEFRELGGEGIEVVTGSHTPHQYREYARVARRYGFLASCGSDFHSPREARIDLGKLPPLPDGLTPVWHDWH</sequence>
<dbReference type="InterPro" id="IPR003141">
    <property type="entry name" value="Pol/His_phosphatase_N"/>
</dbReference>
<dbReference type="PANTHER" id="PTHR42924">
    <property type="entry name" value="EXONUCLEASE"/>
    <property type="match status" value="1"/>
</dbReference>
<evidence type="ECO:0000259" key="1">
    <source>
        <dbReference type="SMART" id="SM00481"/>
    </source>
</evidence>
<reference evidence="2 3" key="1">
    <citation type="submission" date="2023-08" db="EMBL/GenBank/DDBJ databases">
        <title>Alcaligenaceae gen. nov., a novel taxon isolated from the sludge of Yixing Pesticide Factory.</title>
        <authorList>
            <person name="Ruan L."/>
        </authorList>
    </citation>
    <scope>NUCLEOTIDE SEQUENCE [LARGE SCALE GENOMIC DNA]</scope>
    <source>
        <strain evidence="2 3">LG-2</strain>
    </source>
</reference>
<feature type="domain" description="Polymerase/histidinol phosphatase N-terminal" evidence="1">
    <location>
        <begin position="4"/>
        <end position="69"/>
    </location>
</feature>
<accession>A0ABU1D8I8</accession>
<comment type="caution">
    <text evidence="2">The sequence shown here is derived from an EMBL/GenBank/DDBJ whole genome shotgun (WGS) entry which is preliminary data.</text>
</comment>
<protein>
    <submittedName>
        <fullName evidence="2">3',5'-nucleoside bisphosphate phosphatase</fullName>
        <ecNumber evidence="2">3.1.3.97</ecNumber>
    </submittedName>
</protein>
<dbReference type="EC" id="3.1.3.97" evidence="2"/>
<name>A0ABU1D8I8_9BURK</name>
<dbReference type="SMART" id="SM00481">
    <property type="entry name" value="POLIIIAc"/>
    <property type="match status" value="1"/>
</dbReference>
<dbReference type="InterPro" id="IPR016195">
    <property type="entry name" value="Pol/histidinol_Pase-like"/>
</dbReference>
<organism evidence="2 3">
    <name type="scientific">Yanghanlia caeni</name>
    <dbReference type="NCBI Taxonomy" id="3064283"/>
    <lineage>
        <taxon>Bacteria</taxon>
        <taxon>Pseudomonadati</taxon>
        <taxon>Pseudomonadota</taxon>
        <taxon>Betaproteobacteria</taxon>
        <taxon>Burkholderiales</taxon>
        <taxon>Alcaligenaceae</taxon>
        <taxon>Yanghanlia</taxon>
    </lineage>
</organism>
<dbReference type="GO" id="GO:0097657">
    <property type="term" value="F:3',5'-nucleotide bisphosphate phosphatase activity"/>
    <property type="evidence" value="ECO:0007669"/>
    <property type="project" value="UniProtKB-EC"/>
</dbReference>
<dbReference type="Gene3D" id="3.20.20.140">
    <property type="entry name" value="Metal-dependent hydrolases"/>
    <property type="match status" value="1"/>
</dbReference>
<evidence type="ECO:0000313" key="3">
    <source>
        <dbReference type="Proteomes" id="UP001232156"/>
    </source>
</evidence>
<dbReference type="CDD" id="cd07438">
    <property type="entry name" value="PHP_HisPPase_AMP"/>
    <property type="match status" value="1"/>
</dbReference>
<dbReference type="InterPro" id="IPR049742">
    <property type="entry name" value="35NBP"/>
</dbReference>
<dbReference type="Gene3D" id="1.10.150.650">
    <property type="match status" value="1"/>
</dbReference>
<dbReference type="NCBIfam" id="NF041577">
    <property type="entry name" value="nside_bi_sphtase"/>
    <property type="match status" value="1"/>
</dbReference>
<dbReference type="RefSeq" id="WP_347287401.1">
    <property type="nucleotide sequence ID" value="NZ_JAUZQE010000033.1"/>
</dbReference>
<gene>
    <name evidence="2" type="ORF">Q8947_12000</name>
</gene>
<proteinExistence type="predicted"/>
<keyword evidence="3" id="KW-1185">Reference proteome</keyword>
<dbReference type="Proteomes" id="UP001232156">
    <property type="component" value="Unassembled WGS sequence"/>
</dbReference>
<keyword evidence="2" id="KW-0378">Hydrolase</keyword>
<dbReference type="InterPro" id="IPR004013">
    <property type="entry name" value="PHP_dom"/>
</dbReference>
<evidence type="ECO:0000313" key="2">
    <source>
        <dbReference type="EMBL" id="MDR4126702.1"/>
    </source>
</evidence>